<dbReference type="Gene3D" id="3.80.10.10">
    <property type="entry name" value="Ribonuclease Inhibitor"/>
    <property type="match status" value="2"/>
</dbReference>
<dbReference type="PANTHER" id="PTHR36766:SF40">
    <property type="entry name" value="DISEASE RESISTANCE PROTEIN RGA3"/>
    <property type="match status" value="1"/>
</dbReference>
<organism evidence="2 3">
    <name type="scientific">Xanthoceras sorbifolium</name>
    <dbReference type="NCBI Taxonomy" id="99658"/>
    <lineage>
        <taxon>Eukaryota</taxon>
        <taxon>Viridiplantae</taxon>
        <taxon>Streptophyta</taxon>
        <taxon>Embryophyta</taxon>
        <taxon>Tracheophyta</taxon>
        <taxon>Spermatophyta</taxon>
        <taxon>Magnoliopsida</taxon>
        <taxon>eudicotyledons</taxon>
        <taxon>Gunneridae</taxon>
        <taxon>Pentapetalae</taxon>
        <taxon>rosids</taxon>
        <taxon>malvids</taxon>
        <taxon>Sapindales</taxon>
        <taxon>Sapindaceae</taxon>
        <taxon>Xanthoceroideae</taxon>
        <taxon>Xanthoceras</taxon>
    </lineage>
</organism>
<dbReference type="Proteomes" id="UP000827721">
    <property type="component" value="Unassembled WGS sequence"/>
</dbReference>
<sequence length="211" mass="23922">MHQLNHLQKIEISNCSSLVSFPDEGLPSTNLTELRIWGCEKLKGLPNCMHNLTSLRELRILNCRGMETFPENGFPINLTSLAIVDTPKICEPLFQWGLHKLSSLTYLYIEGCLVSFPAEERGIILPTSLTILTIREFPNLVGLSSVIQSLNSLEELNLENCPKLKSFPKKGLPLSLLRLRIYGCPLLKQNYKEHGGRYWPMIAYIPDIDID</sequence>
<evidence type="ECO:0000313" key="3">
    <source>
        <dbReference type="Proteomes" id="UP000827721"/>
    </source>
</evidence>
<dbReference type="PANTHER" id="PTHR36766">
    <property type="entry name" value="PLANT BROAD-SPECTRUM MILDEW RESISTANCE PROTEIN RPW8"/>
    <property type="match status" value="1"/>
</dbReference>
<protein>
    <submittedName>
        <fullName evidence="2">Uncharacterized protein</fullName>
    </submittedName>
</protein>
<gene>
    <name evidence="2" type="ORF">JRO89_XS02G0282000</name>
</gene>
<accession>A0ABQ8IH90</accession>
<dbReference type="EMBL" id="JAFEMO010000002">
    <property type="protein sequence ID" value="KAH7576048.1"/>
    <property type="molecule type" value="Genomic_DNA"/>
</dbReference>
<evidence type="ECO:0000313" key="2">
    <source>
        <dbReference type="EMBL" id="KAH7576048.1"/>
    </source>
</evidence>
<proteinExistence type="predicted"/>
<comment type="caution">
    <text evidence="2">The sequence shown here is derived from an EMBL/GenBank/DDBJ whole genome shotgun (WGS) entry which is preliminary data.</text>
</comment>
<reference evidence="2 3" key="1">
    <citation type="submission" date="2021-02" db="EMBL/GenBank/DDBJ databases">
        <title>Plant Genome Project.</title>
        <authorList>
            <person name="Zhang R.-G."/>
        </authorList>
    </citation>
    <scope>NUCLEOTIDE SEQUENCE [LARGE SCALE GENOMIC DNA]</scope>
    <source>
        <tissue evidence="2">Leaves</tissue>
    </source>
</reference>
<dbReference type="InterPro" id="IPR032675">
    <property type="entry name" value="LRR_dom_sf"/>
</dbReference>
<dbReference type="SUPFAM" id="SSF52058">
    <property type="entry name" value="L domain-like"/>
    <property type="match status" value="1"/>
</dbReference>
<evidence type="ECO:0000256" key="1">
    <source>
        <dbReference type="ARBA" id="ARBA00022821"/>
    </source>
</evidence>
<keyword evidence="1" id="KW-0611">Plant defense</keyword>
<name>A0ABQ8IH90_9ROSI</name>
<keyword evidence="3" id="KW-1185">Reference proteome</keyword>